<keyword evidence="2" id="KW-1185">Reference proteome</keyword>
<organism evidence="1 2">
    <name type="scientific">Pleurodeles waltl</name>
    <name type="common">Iberian ribbed newt</name>
    <dbReference type="NCBI Taxonomy" id="8319"/>
    <lineage>
        <taxon>Eukaryota</taxon>
        <taxon>Metazoa</taxon>
        <taxon>Chordata</taxon>
        <taxon>Craniata</taxon>
        <taxon>Vertebrata</taxon>
        <taxon>Euteleostomi</taxon>
        <taxon>Amphibia</taxon>
        <taxon>Batrachia</taxon>
        <taxon>Caudata</taxon>
        <taxon>Salamandroidea</taxon>
        <taxon>Salamandridae</taxon>
        <taxon>Pleurodelinae</taxon>
        <taxon>Pleurodeles</taxon>
    </lineage>
</organism>
<reference evidence="1" key="1">
    <citation type="journal article" date="2022" name="bioRxiv">
        <title>Sequencing and chromosome-scale assembly of the giantPleurodeles waltlgenome.</title>
        <authorList>
            <person name="Brown T."/>
            <person name="Elewa A."/>
            <person name="Iarovenko S."/>
            <person name="Subramanian E."/>
            <person name="Araus A.J."/>
            <person name="Petzold A."/>
            <person name="Susuki M."/>
            <person name="Suzuki K.-i.T."/>
            <person name="Hayashi T."/>
            <person name="Toyoda A."/>
            <person name="Oliveira C."/>
            <person name="Osipova E."/>
            <person name="Leigh N.D."/>
            <person name="Simon A."/>
            <person name="Yun M.H."/>
        </authorList>
    </citation>
    <scope>NUCLEOTIDE SEQUENCE</scope>
    <source>
        <strain evidence="1">20211129_DDA</strain>
        <tissue evidence="1">Liver</tissue>
    </source>
</reference>
<gene>
    <name evidence="1" type="ORF">NDU88_009786</name>
</gene>
<comment type="caution">
    <text evidence="1">The sequence shown here is derived from an EMBL/GenBank/DDBJ whole genome shotgun (WGS) entry which is preliminary data.</text>
</comment>
<protein>
    <submittedName>
        <fullName evidence="1">Uncharacterized protein</fullName>
    </submittedName>
</protein>
<dbReference type="Proteomes" id="UP001066276">
    <property type="component" value="Chromosome 6"/>
</dbReference>
<evidence type="ECO:0000313" key="2">
    <source>
        <dbReference type="Proteomes" id="UP001066276"/>
    </source>
</evidence>
<name>A0AAV7QYB5_PLEWA</name>
<dbReference type="AlphaFoldDB" id="A0AAV7QYB5"/>
<accession>A0AAV7QYB5</accession>
<proteinExistence type="predicted"/>
<sequence length="71" mass="8151">MTVLDFEAGSHLQHFLPAWTLTSSDLWVLDTVRHGYQIEFLTVPLPSGPFYFRLGYSPYTKERDEDGGTWG</sequence>
<evidence type="ECO:0000313" key="1">
    <source>
        <dbReference type="EMBL" id="KAJ1143478.1"/>
    </source>
</evidence>
<dbReference type="EMBL" id="JANPWB010000010">
    <property type="protein sequence ID" value="KAJ1143478.1"/>
    <property type="molecule type" value="Genomic_DNA"/>
</dbReference>